<dbReference type="EMBL" id="PDEA01000001">
    <property type="protein sequence ID" value="PEH89600.1"/>
    <property type="molecule type" value="Genomic_DNA"/>
</dbReference>
<organism evidence="2 3">
    <name type="scientific">Comamonas terrigena</name>
    <dbReference type="NCBI Taxonomy" id="32013"/>
    <lineage>
        <taxon>Bacteria</taxon>
        <taxon>Pseudomonadati</taxon>
        <taxon>Pseudomonadota</taxon>
        <taxon>Betaproteobacteria</taxon>
        <taxon>Burkholderiales</taxon>
        <taxon>Comamonadaceae</taxon>
        <taxon>Comamonas</taxon>
    </lineage>
</organism>
<name>A0A2A7UWC6_COMTR</name>
<evidence type="ECO:0000313" key="3">
    <source>
        <dbReference type="Proteomes" id="UP000220246"/>
    </source>
</evidence>
<evidence type="ECO:0000313" key="2">
    <source>
        <dbReference type="EMBL" id="PEH89600.1"/>
    </source>
</evidence>
<feature type="domain" description="DUF4189" evidence="1">
    <location>
        <begin position="101"/>
        <end position="195"/>
    </location>
</feature>
<comment type="caution">
    <text evidence="2">The sequence shown here is derived from an EMBL/GenBank/DDBJ whole genome shotgun (WGS) entry which is preliminary data.</text>
</comment>
<sequence>MQPAPPQAMPPPQTDATGLLPCFSAMLLRIRRNNVKWMGHCLLGMALGMGSAAAWADYTAVALYAPKQVGGWGTGATQAEAAALAVCAQAHTRCAIRYTAAVAVATDSEMLASSISYHSRTEAEREALAGCGEPACEIAATVEAPGLYALFTVHQGEDMVGLYLRHGLTSQEQAITQAQQQCEQREGLRCTLSRWGAIRGELPGTGTPREIYAVQTDAD</sequence>
<keyword evidence="3" id="KW-1185">Reference proteome</keyword>
<evidence type="ECO:0000259" key="1">
    <source>
        <dbReference type="Pfam" id="PF13827"/>
    </source>
</evidence>
<accession>A0A2A7UWC6</accession>
<protein>
    <submittedName>
        <fullName evidence="2">DUF4189 domain-containing protein</fullName>
    </submittedName>
</protein>
<dbReference type="AlphaFoldDB" id="A0A2A7UWC6"/>
<gene>
    <name evidence="2" type="ORF">CRM82_14245</name>
</gene>
<dbReference type="Pfam" id="PF13827">
    <property type="entry name" value="DUF4189"/>
    <property type="match status" value="1"/>
</dbReference>
<proteinExistence type="predicted"/>
<dbReference type="InterPro" id="IPR025240">
    <property type="entry name" value="DUF4189"/>
</dbReference>
<dbReference type="Proteomes" id="UP000220246">
    <property type="component" value="Unassembled WGS sequence"/>
</dbReference>
<reference evidence="3" key="1">
    <citation type="submission" date="2017-09" db="EMBL/GenBank/DDBJ databases">
        <title>FDA dAtabase for Regulatory Grade micrObial Sequences (FDA-ARGOS): Supporting development and validation of Infectious Disease Dx tests.</title>
        <authorList>
            <person name="Minogue T."/>
            <person name="Wolcott M."/>
            <person name="Wasieloski L."/>
            <person name="Aguilar W."/>
            <person name="Moore D."/>
            <person name="Tallon L."/>
            <person name="Sadzewicz L."/>
            <person name="Ott S."/>
            <person name="Zhao X."/>
            <person name="Nagaraj S."/>
            <person name="Vavikolanu K."/>
            <person name="Aluvathingal J."/>
            <person name="Nadendla S."/>
            <person name="Sichtig H."/>
        </authorList>
    </citation>
    <scope>NUCLEOTIDE SEQUENCE [LARGE SCALE GENOMIC DNA]</scope>
    <source>
        <strain evidence="3">FDAARGOS_394</strain>
    </source>
</reference>